<evidence type="ECO:0000259" key="3">
    <source>
        <dbReference type="PROSITE" id="PS51371"/>
    </source>
</evidence>
<comment type="caution">
    <text evidence="4">The sequence shown here is derived from an EMBL/GenBank/DDBJ whole genome shotgun (WGS) entry which is preliminary data.</text>
</comment>
<dbReference type="InterPro" id="IPR000644">
    <property type="entry name" value="CBS_dom"/>
</dbReference>
<dbReference type="PANTHER" id="PTHR43080:SF2">
    <property type="entry name" value="CBS DOMAIN-CONTAINING PROTEIN"/>
    <property type="match status" value="1"/>
</dbReference>
<feature type="domain" description="CBS" evidence="3">
    <location>
        <begin position="12"/>
        <end position="73"/>
    </location>
</feature>
<dbReference type="Gene3D" id="3.30.160.100">
    <property type="entry name" value="Ribosome hibernation promotion factor-like"/>
    <property type="match status" value="1"/>
</dbReference>
<name>A0A7C3R8Q3_ARCFL</name>
<gene>
    <name evidence="4" type="ORF">ENW66_02865</name>
</gene>
<proteinExistence type="predicted"/>
<keyword evidence="1 2" id="KW-0129">CBS domain</keyword>
<evidence type="ECO:0000256" key="2">
    <source>
        <dbReference type="PROSITE-ProRule" id="PRU00703"/>
    </source>
</evidence>
<dbReference type="PANTHER" id="PTHR43080">
    <property type="entry name" value="CBS DOMAIN-CONTAINING PROTEIN CBSX3, MITOCHONDRIAL"/>
    <property type="match status" value="1"/>
</dbReference>
<dbReference type="EMBL" id="DTLB01000013">
    <property type="protein sequence ID" value="HFW31882.1"/>
    <property type="molecule type" value="Genomic_DNA"/>
</dbReference>
<evidence type="ECO:0000313" key="4">
    <source>
        <dbReference type="EMBL" id="HFW31882.1"/>
    </source>
</evidence>
<dbReference type="AlphaFoldDB" id="A0A7C3R8Q3"/>
<sequence>MIVMEAGILKELIREDFEVINVNETVSKLFPLLEKLERDRANAILVEEDGKIVGVVREKDLIRGSVLKNPHETKVKSLLVRTGKIDLNELDPYKVARRFVEDSTPFVIIQLEKNKVGVIYINDFLNAIKEEFGDVKVREVMNPEVITVRRFDSAAKALSVMRNYGIDRVVVVDENNKVIGILTGKDVVDRVISPRKRARMGDSSGEKEKTLSIMVESIMSSPVISVTRNDTVADVIEMMVENRISSVVVTRDGLPDGIVIKKDILEYYLRKESKKGFNIQITTSDISLDDFDREAIVQDFDKLMRKFADFLGESFLFVYIKRHKEYFRNLPLIHVRLKLTSEKGNFMVSGESWGVEYAVHVALKKLEREILKEKELLEDKRMVKKFYEEVFEY</sequence>
<feature type="domain" description="CBS" evidence="3">
    <location>
        <begin position="219"/>
        <end position="275"/>
    </location>
</feature>
<dbReference type="PIRSF" id="PIRSF036983">
    <property type="entry name" value="UCP_2CBS_MJ1404"/>
    <property type="match status" value="1"/>
</dbReference>
<dbReference type="InterPro" id="IPR014651">
    <property type="entry name" value="UCP036983_2CBS_MJ1404"/>
</dbReference>
<dbReference type="Gene3D" id="3.10.580.10">
    <property type="entry name" value="CBS-domain"/>
    <property type="match status" value="2"/>
</dbReference>
<dbReference type="SUPFAM" id="SSF69754">
    <property type="entry name" value="Ribosome binding protein Y (YfiA homologue)"/>
    <property type="match status" value="1"/>
</dbReference>
<evidence type="ECO:0000256" key="1">
    <source>
        <dbReference type="ARBA" id="ARBA00023122"/>
    </source>
</evidence>
<organism evidence="4">
    <name type="scientific">Archaeoglobus fulgidus</name>
    <dbReference type="NCBI Taxonomy" id="2234"/>
    <lineage>
        <taxon>Archaea</taxon>
        <taxon>Methanobacteriati</taxon>
        <taxon>Methanobacteriota</taxon>
        <taxon>Archaeoglobi</taxon>
        <taxon>Archaeoglobales</taxon>
        <taxon>Archaeoglobaceae</taxon>
        <taxon>Archaeoglobus</taxon>
    </lineage>
</organism>
<dbReference type="SUPFAM" id="SSF54631">
    <property type="entry name" value="CBS-domain pair"/>
    <property type="match status" value="2"/>
</dbReference>
<dbReference type="Pfam" id="PF00571">
    <property type="entry name" value="CBS"/>
    <property type="match status" value="3"/>
</dbReference>
<protein>
    <submittedName>
        <fullName evidence="4">CBS domain-containing protein</fullName>
    </submittedName>
</protein>
<reference evidence="4" key="1">
    <citation type="journal article" date="2020" name="mSystems">
        <title>Genome- and Community-Level Interaction Insights into Carbon Utilization and Element Cycling Functions of Hydrothermarchaeota in Hydrothermal Sediment.</title>
        <authorList>
            <person name="Zhou Z."/>
            <person name="Liu Y."/>
            <person name="Xu W."/>
            <person name="Pan J."/>
            <person name="Luo Z.H."/>
            <person name="Li M."/>
        </authorList>
    </citation>
    <scope>NUCLEOTIDE SEQUENCE [LARGE SCALE GENOMIC DNA]</scope>
    <source>
        <strain evidence="4">SpSt-87</strain>
    </source>
</reference>
<feature type="domain" description="CBS" evidence="3">
    <location>
        <begin position="141"/>
        <end position="197"/>
    </location>
</feature>
<accession>A0A7C3R8Q3</accession>
<dbReference type="SMART" id="SM00116">
    <property type="entry name" value="CBS"/>
    <property type="match status" value="3"/>
</dbReference>
<dbReference type="InterPro" id="IPR036567">
    <property type="entry name" value="RHF-like"/>
</dbReference>
<dbReference type="InterPro" id="IPR046342">
    <property type="entry name" value="CBS_dom_sf"/>
</dbReference>
<dbReference type="PROSITE" id="PS51371">
    <property type="entry name" value="CBS"/>
    <property type="match status" value="3"/>
</dbReference>
<dbReference type="InterPro" id="IPR051257">
    <property type="entry name" value="Diverse_CBS-Domain"/>
</dbReference>